<feature type="compositionally biased region" description="Polar residues" evidence="6">
    <location>
        <begin position="518"/>
        <end position="534"/>
    </location>
</feature>
<feature type="compositionally biased region" description="Basic and acidic residues" evidence="6">
    <location>
        <begin position="504"/>
        <end position="517"/>
    </location>
</feature>
<keyword evidence="4 7" id="KW-0472">Membrane</keyword>
<evidence type="ECO:0000313" key="8">
    <source>
        <dbReference type="EMBL" id="OBS29083.1"/>
    </source>
</evidence>
<comment type="subcellular location">
    <subcellularLocation>
        <location evidence="1">Membrane</location>
        <topology evidence="1">Multi-pass membrane protein</topology>
    </subcellularLocation>
</comment>
<feature type="compositionally biased region" description="Basic and acidic residues" evidence="6">
    <location>
        <begin position="117"/>
        <end position="126"/>
    </location>
</feature>
<feature type="transmembrane region" description="Helical" evidence="7">
    <location>
        <begin position="995"/>
        <end position="1015"/>
    </location>
</feature>
<sequence length="1337" mass="147951">MSDARLSRSNTSSTQAIQALAKTVSIDNPASPQPLLEQDLQNGGSDLSTGNLAPATHNSPSTFPSSENDIQDSAMFSTIIGHTRGLLPHRESQGQAVARVDDFDHTPPPSGRPSVDIPRKQDKGERITSQQLLHKPSQIDSTIAIKEQSTSIFSKPILGMSSTTSIEVLSPLSGLTHHKPSSSKNETATDSVRIGLQDETRIQPLPNQTPLDSLTQTLKVMLTGSHLGIFGPFFLDILLRMMRLDSTEDLVTSISPGSQEAKTGVCAENQSLIVGIPEVQLDNPHDCHDNLRDSDAQISSSVEDCEPPIVYAQPSGRSRSLGSMMNYLWKTNWLKRLSQLSGSLDPMLPGILFRTKLVRADDRRPSEPVLPSSQVPHKLSSWSPLPGEPDHRADGLLFDRTFSDLERLVDEALSLALEAADRSETAIHDDQSPLSEVGQFDLLAEPNTSPATQENTEVVTEYEDSQNRHGKPQYRRAATYTAVPMRPRLADIVESYSGTYQELRSRTHIDRTREESFSRQTPRSISSRSPSNAAKTGPKRKSITLEDLLNTVISLKPDAKRQDTEHKIQKCASSISLPSGVGSGTGQDALPDHGISGRRLHYEHGINLRKRSHVSLRDTRGFNLPKSYIRQPIARDWSPVRKRSVASIACLSTALIGVLLGIYTGLVPSIQYYIVDQSHVAVHGNTGCFLALALPSFFFWPLPLLHGRKPYIMSSLIIAMPLLFPQAIAVSNQRLTNTTYWRAMLLVCRTLMGGSLGFASMNFHSVLTDLFGASLMCRHPHQEIVDQFDARRHGGGMGIWLGIWTWCWIGSLGVGFLIGAAIIDRHPPAWGFYVSIILIAVVLILNVICPEVRRSAFRRSIAEVRTGGSISRRLARGEVMMHRVKTGPKWWGQEAYHGVRLSLEMLEQPGFAVMAIYVSWIYAQIVLVIILMGSLVSRFYRLRSPYVGLHVVAVAVGALLAIPFQKASIFSRSRRREGKSNRETIGKKVAWSSHLIRRAIFTISLPIGAACYAAVSSGPPISSIVPAFFALCMGFLSCLAISECNGLIMETFDTSDLSPGMIGHHRDLSGQDHRRTNYSSFPRITAGFAVIHSLSYILAAGSTALGGHVTRKLGQQVATTVVAGILFLLTVLLLLVLIRFKNVLIIPRSKSEEMEKLTQARRQSSKRRATMPNDIRALIEEDHAWRPAMTGNPMGKNRRMNVLEMGNLTRWEDIRRRNRLIDSGVHINRETLDHGLEALDAALETHVDDMRQNAQGFFRRGSLRRHGSRLRRSNQSRSSEQTFHDLELDTFDPIGTTSESSQQPRQFAERDCVMGQVIKEEDKVENQAAASSSRKDV</sequence>
<evidence type="ECO:0000256" key="3">
    <source>
        <dbReference type="ARBA" id="ARBA00022989"/>
    </source>
</evidence>
<dbReference type="PANTHER" id="PTHR23502">
    <property type="entry name" value="MAJOR FACILITATOR SUPERFAMILY"/>
    <property type="match status" value="1"/>
</dbReference>
<accession>A0A1B8B8M3</accession>
<feature type="compositionally biased region" description="Basic residues" evidence="6">
    <location>
        <begin position="1261"/>
        <end position="1274"/>
    </location>
</feature>
<feature type="region of interest" description="Disordered" evidence="6">
    <location>
        <begin position="363"/>
        <end position="386"/>
    </location>
</feature>
<feature type="transmembrane region" description="Helical" evidence="7">
    <location>
        <begin position="1021"/>
        <end position="1041"/>
    </location>
</feature>
<evidence type="ECO:0000256" key="1">
    <source>
        <dbReference type="ARBA" id="ARBA00004141"/>
    </source>
</evidence>
<dbReference type="SUPFAM" id="SSF103473">
    <property type="entry name" value="MFS general substrate transporter"/>
    <property type="match status" value="1"/>
</dbReference>
<organism evidence="8 9">
    <name type="scientific">Fusarium poae</name>
    <dbReference type="NCBI Taxonomy" id="36050"/>
    <lineage>
        <taxon>Eukaryota</taxon>
        <taxon>Fungi</taxon>
        <taxon>Dikarya</taxon>
        <taxon>Ascomycota</taxon>
        <taxon>Pezizomycotina</taxon>
        <taxon>Sordariomycetes</taxon>
        <taxon>Hypocreomycetidae</taxon>
        <taxon>Hypocreales</taxon>
        <taxon>Nectriaceae</taxon>
        <taxon>Fusarium</taxon>
    </lineage>
</organism>
<feature type="transmembrane region" description="Helical" evidence="7">
    <location>
        <begin position="1117"/>
        <end position="1140"/>
    </location>
</feature>
<feature type="region of interest" description="Disordered" evidence="6">
    <location>
        <begin position="504"/>
        <end position="542"/>
    </location>
</feature>
<feature type="transmembrane region" description="Helical" evidence="7">
    <location>
        <begin position="1084"/>
        <end position="1105"/>
    </location>
</feature>
<feature type="region of interest" description="Disordered" evidence="6">
    <location>
        <begin position="1258"/>
        <end position="1311"/>
    </location>
</feature>
<name>A0A1B8B8M3_FUSPO</name>
<feature type="transmembrane region" description="Helical" evidence="7">
    <location>
        <begin position="680"/>
        <end position="699"/>
    </location>
</feature>
<feature type="transmembrane region" description="Helical" evidence="7">
    <location>
        <begin position="645"/>
        <end position="674"/>
    </location>
</feature>
<dbReference type="GO" id="GO:0005886">
    <property type="term" value="C:plasma membrane"/>
    <property type="evidence" value="ECO:0007669"/>
    <property type="project" value="TreeGrafter"/>
</dbReference>
<dbReference type="Gene3D" id="1.20.1250.20">
    <property type="entry name" value="MFS general substrate transporter like domains"/>
    <property type="match status" value="1"/>
</dbReference>
<feature type="compositionally biased region" description="Polar residues" evidence="6">
    <location>
        <begin position="1295"/>
        <end position="1305"/>
    </location>
</feature>
<dbReference type="Proteomes" id="UP000091967">
    <property type="component" value="Unassembled WGS sequence"/>
</dbReference>
<evidence type="ECO:0000313" key="9">
    <source>
        <dbReference type="Proteomes" id="UP000091967"/>
    </source>
</evidence>
<keyword evidence="9" id="KW-1185">Reference proteome</keyword>
<dbReference type="STRING" id="36050.A0A1B8B8M3"/>
<feature type="transmembrane region" description="Helical" evidence="7">
    <location>
        <begin position="910"/>
        <end position="934"/>
    </location>
</feature>
<reference evidence="8 9" key="1">
    <citation type="submission" date="2016-06" db="EMBL/GenBank/DDBJ databases">
        <title>Living apart together: crosstalk between the core and supernumerary genomes in a fungal plant pathogen.</title>
        <authorList>
            <person name="Vanheule A."/>
            <person name="Audenaert K."/>
            <person name="Warris S."/>
            <person name="Van De Geest H."/>
            <person name="Schijlen E."/>
            <person name="Hofte M."/>
            <person name="De Saeger S."/>
            <person name="Haesaert G."/>
            <person name="Waalwijk C."/>
            <person name="Van Der Lee T."/>
        </authorList>
    </citation>
    <scope>NUCLEOTIDE SEQUENCE [LARGE SCALE GENOMIC DNA]</scope>
    <source>
        <strain evidence="8 9">2516</strain>
    </source>
</reference>
<evidence type="ECO:0000256" key="4">
    <source>
        <dbReference type="ARBA" id="ARBA00023136"/>
    </source>
</evidence>
<keyword evidence="3 7" id="KW-1133">Transmembrane helix</keyword>
<evidence type="ECO:0000256" key="5">
    <source>
        <dbReference type="ARBA" id="ARBA00023180"/>
    </source>
</evidence>
<feature type="transmembrane region" description="Helical" evidence="7">
    <location>
        <begin position="799"/>
        <end position="823"/>
    </location>
</feature>
<evidence type="ECO:0000256" key="2">
    <source>
        <dbReference type="ARBA" id="ARBA00022692"/>
    </source>
</evidence>
<protein>
    <submittedName>
        <fullName evidence="8">Uncharacterized protein</fullName>
    </submittedName>
</protein>
<comment type="caution">
    <text evidence="8">The sequence shown here is derived from an EMBL/GenBank/DDBJ whole genome shotgun (WGS) entry which is preliminary data.</text>
</comment>
<dbReference type="GO" id="GO:0022857">
    <property type="term" value="F:transmembrane transporter activity"/>
    <property type="evidence" value="ECO:0007669"/>
    <property type="project" value="TreeGrafter"/>
</dbReference>
<feature type="compositionally biased region" description="Polar residues" evidence="6">
    <location>
        <begin position="371"/>
        <end position="383"/>
    </location>
</feature>
<feature type="compositionally biased region" description="Polar residues" evidence="6">
    <location>
        <begin position="39"/>
        <end position="68"/>
    </location>
</feature>
<dbReference type="InterPro" id="IPR036259">
    <property type="entry name" value="MFS_trans_sf"/>
</dbReference>
<evidence type="ECO:0000256" key="6">
    <source>
        <dbReference type="SAM" id="MobiDB-lite"/>
    </source>
</evidence>
<evidence type="ECO:0000256" key="7">
    <source>
        <dbReference type="SAM" id="Phobius"/>
    </source>
</evidence>
<feature type="region of interest" description="Disordered" evidence="6">
    <location>
        <begin position="23"/>
        <end position="69"/>
    </location>
</feature>
<proteinExistence type="predicted"/>
<feature type="transmembrane region" description="Helical" evidence="7">
    <location>
        <begin position="711"/>
        <end position="728"/>
    </location>
</feature>
<gene>
    <name evidence="8" type="ORF">FPOA_03020</name>
</gene>
<feature type="transmembrane region" description="Helical" evidence="7">
    <location>
        <begin position="946"/>
        <end position="964"/>
    </location>
</feature>
<feature type="region of interest" description="Disordered" evidence="6">
    <location>
        <begin position="101"/>
        <end position="139"/>
    </location>
</feature>
<keyword evidence="5" id="KW-0325">Glycoprotein</keyword>
<dbReference type="PANTHER" id="PTHR23502:SF76">
    <property type="entry name" value="POLYAMINE TRANSPORT PROTEIN"/>
    <property type="match status" value="1"/>
</dbReference>
<dbReference type="EMBL" id="LYXU01000001">
    <property type="protein sequence ID" value="OBS29083.1"/>
    <property type="molecule type" value="Genomic_DNA"/>
</dbReference>
<keyword evidence="2 7" id="KW-0812">Transmembrane</keyword>
<feature type="transmembrane region" description="Helical" evidence="7">
    <location>
        <begin position="829"/>
        <end position="849"/>
    </location>
</feature>